<organism evidence="3 4">
    <name type="scientific">Drosophila arizonae</name>
    <name type="common">Fruit fly</name>
    <dbReference type="NCBI Taxonomy" id="7263"/>
    <lineage>
        <taxon>Eukaryota</taxon>
        <taxon>Metazoa</taxon>
        <taxon>Ecdysozoa</taxon>
        <taxon>Arthropoda</taxon>
        <taxon>Hexapoda</taxon>
        <taxon>Insecta</taxon>
        <taxon>Pterygota</taxon>
        <taxon>Neoptera</taxon>
        <taxon>Endopterygota</taxon>
        <taxon>Diptera</taxon>
        <taxon>Brachycera</taxon>
        <taxon>Muscomorpha</taxon>
        <taxon>Ephydroidea</taxon>
        <taxon>Drosophilidae</taxon>
        <taxon>Drosophila</taxon>
    </lineage>
</organism>
<feature type="compositionally biased region" description="Low complexity" evidence="1">
    <location>
        <begin position="369"/>
        <end position="378"/>
    </location>
</feature>
<name>A0ABM1PQI9_DROAR</name>
<dbReference type="SUPFAM" id="SSF51206">
    <property type="entry name" value="cAMP-binding domain-like"/>
    <property type="match status" value="1"/>
</dbReference>
<dbReference type="Gene3D" id="2.60.120.10">
    <property type="entry name" value="Jelly Rolls"/>
    <property type="match status" value="1"/>
</dbReference>
<feature type="compositionally biased region" description="Basic and acidic residues" evidence="1">
    <location>
        <begin position="348"/>
        <end position="361"/>
    </location>
</feature>
<dbReference type="InterPro" id="IPR014710">
    <property type="entry name" value="RmlC-like_jellyroll"/>
</dbReference>
<evidence type="ECO:0000259" key="2">
    <source>
        <dbReference type="PROSITE" id="PS50042"/>
    </source>
</evidence>
<reference evidence="3" key="2">
    <citation type="journal article" date="2016" name="G3 (Bethesda)">
        <title>Genome Evolution in Three Species of Cactophilic Drosophila.</title>
        <authorList>
            <person name="Sanchez-Flores A."/>
            <person name="Penazola F."/>
            <person name="Carpinteyro-Ponce J."/>
            <person name="Nazario-Yepiz N."/>
            <person name="Abreu-Goodger C."/>
            <person name="Machado C.A."/>
            <person name="Markow T.A."/>
        </authorList>
    </citation>
    <scope>NUCLEOTIDE SEQUENCE [LARGE SCALE GENOMIC DNA]</scope>
</reference>
<feature type="region of interest" description="Disordered" evidence="1">
    <location>
        <begin position="344"/>
        <end position="380"/>
    </location>
</feature>
<evidence type="ECO:0000313" key="4">
    <source>
        <dbReference type="RefSeq" id="XP_017869475.1"/>
    </source>
</evidence>
<reference evidence="3" key="1">
    <citation type="journal article" date="1997" name="Nucleic Acids Res.">
        <title>tRNAscan-SE: a program for improved detection of transfer RNA genes in genomic sequence.</title>
        <authorList>
            <person name="Lowe T.M."/>
            <person name="Eddy S.R."/>
        </authorList>
    </citation>
    <scope>NUCLEOTIDE SEQUENCE [LARGE SCALE GENOMIC DNA]</scope>
</reference>
<dbReference type="GeneID" id="108618079"/>
<dbReference type="Proteomes" id="UP000694904">
    <property type="component" value="Chromosome X"/>
</dbReference>
<dbReference type="PANTHER" id="PTHR23011:SF41">
    <property type="entry name" value="CYCLIC NUCLEOTIDE-BINDING DOMAIN-CONTAINING PROTEIN"/>
    <property type="match status" value="1"/>
</dbReference>
<evidence type="ECO:0000313" key="3">
    <source>
        <dbReference type="Proteomes" id="UP000694904"/>
    </source>
</evidence>
<reference evidence="4" key="3">
    <citation type="submission" date="2025-08" db="UniProtKB">
        <authorList>
            <consortium name="RefSeq"/>
        </authorList>
    </citation>
    <scope>IDENTIFICATION</scope>
    <source>
        <tissue evidence="4">Whole organism</tissue>
    </source>
</reference>
<dbReference type="PANTHER" id="PTHR23011">
    <property type="entry name" value="CYCLIC NUCLEOTIDE-BINDING DOMAIN CONTAINING PROTEIN"/>
    <property type="match status" value="1"/>
</dbReference>
<sequence length="567" mass="64842">MQSKKRETDEKQLRKKSFRLRFKKLVLTVMLNQQWMDEPEEQGIVMNAKKNVAFLIRQKRKTGVLTVAEIFFFFTPHANRTVEERKKLCLIVAALPCFSTFPPKLRVRLIPYLKFANYGEDRMLIRQNDIPITVYFMISGEVEMRKNIYDKVGFQVVRACAYCQLEEYDPLHSIYSEDRGAVSCVHFILSGECVVLQCLKVIRVIKPDGTRTYELVAVKEKEQDIFVNPTKSARSFNSSFLDEAQRKDKHLSESEFNLADLLASSSDLNDEESRAQRKAKRKTGLREIEIACGLATGTSVNSSKKKLRGSTRRITTMKFKHSLSNIWKVDFEDDEEDMVVFIEEDDDNSLKDESENQKKSDPTSILPNSSTTKLSKTSIIQDKQPSSEVELATTVIGPKLSRIKNVTVVGADGAIADASASNDSDDSSSSLLGFHIRHEKKSLANLPTETHFIDVGSLTYGGIFGLGEKITHRVIMARTVVQCLLLPRYWLMAAEQNPGHIWMRRRFSLETNIPSREDLFDHFLKTRRWEKFKRDYVQSTLIETNTNGTHPEDIPIICRIVETTDDI</sequence>
<accession>A0ABM1PQI9</accession>
<evidence type="ECO:0000256" key="1">
    <source>
        <dbReference type="SAM" id="MobiDB-lite"/>
    </source>
</evidence>
<dbReference type="InterPro" id="IPR018490">
    <property type="entry name" value="cNMP-bd_dom_sf"/>
</dbReference>
<dbReference type="RefSeq" id="XP_017869475.1">
    <property type="nucleotide sequence ID" value="XM_018013986.1"/>
</dbReference>
<dbReference type="PROSITE" id="PS50042">
    <property type="entry name" value="CNMP_BINDING_3"/>
    <property type="match status" value="1"/>
</dbReference>
<gene>
    <name evidence="4" type="primary">LOC108618079</name>
</gene>
<protein>
    <submittedName>
        <fullName evidence="4">Uncharacterized protein LOC108618079</fullName>
    </submittedName>
</protein>
<feature type="domain" description="Cyclic nucleotide-binding" evidence="2">
    <location>
        <begin position="97"/>
        <end position="144"/>
    </location>
</feature>
<dbReference type="InterPro" id="IPR000595">
    <property type="entry name" value="cNMP-bd_dom"/>
</dbReference>
<keyword evidence="3" id="KW-1185">Reference proteome</keyword>
<proteinExistence type="predicted"/>